<dbReference type="PANTHER" id="PTHR33048">
    <property type="entry name" value="PTH11-LIKE INTEGRAL MEMBRANE PROTEIN (AFU_ORTHOLOGUE AFUA_5G11245)"/>
    <property type="match status" value="1"/>
</dbReference>
<evidence type="ECO:0000256" key="2">
    <source>
        <dbReference type="ARBA" id="ARBA00022692"/>
    </source>
</evidence>
<feature type="compositionally biased region" description="Polar residues" evidence="6">
    <location>
        <begin position="389"/>
        <end position="400"/>
    </location>
</feature>
<feature type="transmembrane region" description="Helical" evidence="7">
    <location>
        <begin position="225"/>
        <end position="245"/>
    </location>
</feature>
<reference evidence="10" key="1">
    <citation type="journal article" date="2017" name="Genome Biol.">
        <title>Comparative genomics reveals high biological diversity and specific adaptations in the industrially and medically important fungal genus Aspergillus.</title>
        <authorList>
            <person name="de Vries R.P."/>
            <person name="Riley R."/>
            <person name="Wiebenga A."/>
            <person name="Aguilar-Osorio G."/>
            <person name="Amillis S."/>
            <person name="Uchima C.A."/>
            <person name="Anderluh G."/>
            <person name="Asadollahi M."/>
            <person name="Askin M."/>
            <person name="Barry K."/>
            <person name="Battaglia E."/>
            <person name="Bayram O."/>
            <person name="Benocci T."/>
            <person name="Braus-Stromeyer S.A."/>
            <person name="Caldana C."/>
            <person name="Canovas D."/>
            <person name="Cerqueira G.C."/>
            <person name="Chen F."/>
            <person name="Chen W."/>
            <person name="Choi C."/>
            <person name="Clum A."/>
            <person name="Dos Santos R.A."/>
            <person name="Damasio A.R."/>
            <person name="Diallinas G."/>
            <person name="Emri T."/>
            <person name="Fekete E."/>
            <person name="Flipphi M."/>
            <person name="Freyberg S."/>
            <person name="Gallo A."/>
            <person name="Gournas C."/>
            <person name="Habgood R."/>
            <person name="Hainaut M."/>
            <person name="Harispe M.L."/>
            <person name="Henrissat B."/>
            <person name="Hilden K.S."/>
            <person name="Hope R."/>
            <person name="Hossain A."/>
            <person name="Karabika E."/>
            <person name="Karaffa L."/>
            <person name="Karanyi Z."/>
            <person name="Krasevec N."/>
            <person name="Kuo A."/>
            <person name="Kusch H."/>
            <person name="LaButti K."/>
            <person name="Lagendijk E.L."/>
            <person name="Lapidus A."/>
            <person name="Levasseur A."/>
            <person name="Lindquist E."/>
            <person name="Lipzen A."/>
            <person name="Logrieco A.F."/>
            <person name="MacCabe A."/>
            <person name="Maekelae M.R."/>
            <person name="Malavazi I."/>
            <person name="Melin P."/>
            <person name="Meyer V."/>
            <person name="Mielnichuk N."/>
            <person name="Miskei M."/>
            <person name="Molnar A.P."/>
            <person name="Mule G."/>
            <person name="Ngan C.Y."/>
            <person name="Orejas M."/>
            <person name="Orosz E."/>
            <person name="Ouedraogo J.P."/>
            <person name="Overkamp K.M."/>
            <person name="Park H.-S."/>
            <person name="Perrone G."/>
            <person name="Piumi F."/>
            <person name="Punt P.J."/>
            <person name="Ram A.F."/>
            <person name="Ramon A."/>
            <person name="Rauscher S."/>
            <person name="Record E."/>
            <person name="Riano-Pachon D.M."/>
            <person name="Robert V."/>
            <person name="Roehrig J."/>
            <person name="Ruller R."/>
            <person name="Salamov A."/>
            <person name="Salih N.S."/>
            <person name="Samson R.A."/>
            <person name="Sandor E."/>
            <person name="Sanguinetti M."/>
            <person name="Schuetze T."/>
            <person name="Sepcic K."/>
            <person name="Shelest E."/>
            <person name="Sherlock G."/>
            <person name="Sophianopoulou V."/>
            <person name="Squina F.M."/>
            <person name="Sun H."/>
            <person name="Susca A."/>
            <person name="Todd R.B."/>
            <person name="Tsang A."/>
            <person name="Unkles S.E."/>
            <person name="van de Wiele N."/>
            <person name="van Rossen-Uffink D."/>
            <person name="Oliveira J.V."/>
            <person name="Vesth T.C."/>
            <person name="Visser J."/>
            <person name="Yu J.-H."/>
            <person name="Zhou M."/>
            <person name="Andersen M.R."/>
            <person name="Archer D.B."/>
            <person name="Baker S.E."/>
            <person name="Benoit I."/>
            <person name="Brakhage A.A."/>
            <person name="Braus G.H."/>
            <person name="Fischer R."/>
            <person name="Frisvad J.C."/>
            <person name="Goldman G.H."/>
            <person name="Houbraken J."/>
            <person name="Oakley B."/>
            <person name="Pocsi I."/>
            <person name="Scazzocchio C."/>
            <person name="Seiboth B."/>
            <person name="vanKuyk P.A."/>
            <person name="Wortman J."/>
            <person name="Dyer P.S."/>
            <person name="Grigoriev I.V."/>
        </authorList>
    </citation>
    <scope>NUCLEOTIDE SEQUENCE [LARGE SCALE GENOMIC DNA]</scope>
    <source>
        <strain evidence="10">ITEM 5010</strain>
    </source>
</reference>
<evidence type="ECO:0000256" key="5">
    <source>
        <dbReference type="ARBA" id="ARBA00038359"/>
    </source>
</evidence>
<feature type="region of interest" description="Disordered" evidence="6">
    <location>
        <begin position="387"/>
        <end position="407"/>
    </location>
</feature>
<keyword evidence="4 7" id="KW-0472">Membrane</keyword>
<feature type="domain" description="Rhodopsin" evidence="8">
    <location>
        <begin position="150"/>
        <end position="288"/>
    </location>
</feature>
<organism evidence="9 10">
    <name type="scientific">Aspergillus carbonarius (strain ITEM 5010)</name>
    <dbReference type="NCBI Taxonomy" id="602072"/>
    <lineage>
        <taxon>Eukaryota</taxon>
        <taxon>Fungi</taxon>
        <taxon>Dikarya</taxon>
        <taxon>Ascomycota</taxon>
        <taxon>Pezizomycotina</taxon>
        <taxon>Eurotiomycetes</taxon>
        <taxon>Eurotiomycetidae</taxon>
        <taxon>Eurotiales</taxon>
        <taxon>Aspergillaceae</taxon>
        <taxon>Aspergillus</taxon>
        <taxon>Aspergillus subgen. Circumdati</taxon>
    </lineage>
</organism>
<evidence type="ECO:0000256" key="1">
    <source>
        <dbReference type="ARBA" id="ARBA00004141"/>
    </source>
</evidence>
<dbReference type="OMA" id="WICFILQ"/>
<evidence type="ECO:0000313" key="9">
    <source>
        <dbReference type="EMBL" id="OOG00118.1"/>
    </source>
</evidence>
<proteinExistence type="inferred from homology"/>
<dbReference type="InterPro" id="IPR049326">
    <property type="entry name" value="Rhodopsin_dom_fungi"/>
</dbReference>
<keyword evidence="10" id="KW-1185">Reference proteome</keyword>
<feature type="transmembrane region" description="Helical" evidence="7">
    <location>
        <begin position="122"/>
        <end position="142"/>
    </location>
</feature>
<accession>A0A1R3S097</accession>
<dbReference type="PANTHER" id="PTHR33048:SF167">
    <property type="entry name" value="INTEGRAL MEMBRANE PROTEIN"/>
    <property type="match status" value="1"/>
</dbReference>
<feature type="domain" description="Rhodopsin" evidence="8">
    <location>
        <begin position="31"/>
        <end position="144"/>
    </location>
</feature>
<dbReference type="GO" id="GO:0016020">
    <property type="term" value="C:membrane"/>
    <property type="evidence" value="ECO:0007669"/>
    <property type="project" value="UniProtKB-SubCell"/>
</dbReference>
<feature type="transmembrane region" description="Helical" evidence="7">
    <location>
        <begin position="148"/>
        <end position="168"/>
    </location>
</feature>
<feature type="transmembrane region" description="Helical" evidence="7">
    <location>
        <begin position="12"/>
        <end position="35"/>
    </location>
</feature>
<feature type="transmembrane region" description="Helical" evidence="7">
    <location>
        <begin position="47"/>
        <end position="72"/>
    </location>
</feature>
<dbReference type="EMBL" id="KV907494">
    <property type="protein sequence ID" value="OOG00118.1"/>
    <property type="molecule type" value="Genomic_DNA"/>
</dbReference>
<dbReference type="VEuPathDB" id="FungiDB:ASPCADRAFT_1773"/>
<sequence>MSTPYAAQSNLPTILGVLTTFFFLAILVVGLRVYSRLRIARAGGIDDAFIVIAALCQLGQWIVILIQAHHGLGRHQDTLTEAELTIFNHASFWGNVIGIAIGTMFLKLSIAVNLLRICQNRWSTVVLWILIGSISASGRIGVVADMSGGVPVIVILYELVGTLFFFLNCRPMAGSWDLTIDAKCSSTRVIVIFGLINTSFNIVTDVALAILPIPIIWRLNMKRSVRLYLVGILSLGYLAVAMDIVKTYYQETYTATTDETYLIFYGFPEDCVGMIAASTPMLRPLVRKALELGSTGTYYPYGSTSNSARGRSHGSPPAGRFSAARRSDIDRVRPNHDIYELDERETDSEGGTSVIASRDKVDDRVSHGISMYRHKAESEEKILPEPSLGSRTTVTHSWTPSRHRPSVGVGITQTTEVMVE</sequence>
<dbReference type="Pfam" id="PF20684">
    <property type="entry name" value="Fung_rhodopsin"/>
    <property type="match status" value="2"/>
</dbReference>
<dbReference type="InterPro" id="IPR052337">
    <property type="entry name" value="SAT4-like"/>
</dbReference>
<gene>
    <name evidence="9" type="ORF">ASPCADRAFT_1773</name>
</gene>
<comment type="similarity">
    <text evidence="5">Belongs to the SAT4 family.</text>
</comment>
<protein>
    <recommendedName>
        <fullName evidence="8">Rhodopsin domain-containing protein</fullName>
    </recommendedName>
</protein>
<name>A0A1R3S097_ASPC5</name>
<dbReference type="OrthoDB" id="5022096at2759"/>
<evidence type="ECO:0000259" key="8">
    <source>
        <dbReference type="Pfam" id="PF20684"/>
    </source>
</evidence>
<feature type="region of interest" description="Disordered" evidence="6">
    <location>
        <begin position="303"/>
        <end position="327"/>
    </location>
</feature>
<evidence type="ECO:0000256" key="7">
    <source>
        <dbReference type="SAM" id="Phobius"/>
    </source>
</evidence>
<evidence type="ECO:0000256" key="6">
    <source>
        <dbReference type="SAM" id="MobiDB-lite"/>
    </source>
</evidence>
<comment type="subcellular location">
    <subcellularLocation>
        <location evidence="1">Membrane</location>
        <topology evidence="1">Multi-pass membrane protein</topology>
    </subcellularLocation>
</comment>
<feature type="transmembrane region" description="Helical" evidence="7">
    <location>
        <begin position="92"/>
        <end position="115"/>
    </location>
</feature>
<evidence type="ECO:0000313" key="10">
    <source>
        <dbReference type="Proteomes" id="UP000188318"/>
    </source>
</evidence>
<evidence type="ECO:0000256" key="4">
    <source>
        <dbReference type="ARBA" id="ARBA00023136"/>
    </source>
</evidence>
<dbReference type="AlphaFoldDB" id="A0A1R3S097"/>
<feature type="transmembrane region" description="Helical" evidence="7">
    <location>
        <begin position="189"/>
        <end position="213"/>
    </location>
</feature>
<keyword evidence="2 7" id="KW-0812">Transmembrane</keyword>
<dbReference type="STRING" id="602072.A0A1R3S097"/>
<evidence type="ECO:0000256" key="3">
    <source>
        <dbReference type="ARBA" id="ARBA00022989"/>
    </source>
</evidence>
<dbReference type="Proteomes" id="UP000188318">
    <property type="component" value="Unassembled WGS sequence"/>
</dbReference>
<keyword evidence="3 7" id="KW-1133">Transmembrane helix</keyword>